<evidence type="ECO:0000313" key="2">
    <source>
        <dbReference type="Proteomes" id="UP000219565"/>
    </source>
</evidence>
<sequence length="248" mass="26789">MGPVTTPAPSPCALETHFLGRHQNLEFARAARDAMLARVGFEEVRFLPNRPNKIESARPHPLPGFLYANGVESNGRVLGLVFPTGAQPAADNGSAVHVTTEMLAGSVNAGLIVDGLAYAELYGTMPIDLAASLASAVRAARDAGVGFWPAESFGVDRAATITGVNDLSELVCFPKLYRRLVSYFLANPGSDLSGFDAWIRSDVVTRDDIVGLPTRELGNMHDTYLVEGDSLRLRYHPEELLFEPDPPR</sequence>
<dbReference type="Proteomes" id="UP000219565">
    <property type="component" value="Unassembled WGS sequence"/>
</dbReference>
<keyword evidence="2" id="KW-1185">Reference proteome</keyword>
<protein>
    <submittedName>
        <fullName evidence="1">Uncharacterized protein</fullName>
    </submittedName>
</protein>
<evidence type="ECO:0000313" key="1">
    <source>
        <dbReference type="EMBL" id="SNY75469.1"/>
    </source>
</evidence>
<organism evidence="1 2">
    <name type="scientific">Nocardia amikacinitolerans</name>
    <dbReference type="NCBI Taxonomy" id="756689"/>
    <lineage>
        <taxon>Bacteria</taxon>
        <taxon>Bacillati</taxon>
        <taxon>Actinomycetota</taxon>
        <taxon>Actinomycetes</taxon>
        <taxon>Mycobacteriales</taxon>
        <taxon>Nocardiaceae</taxon>
        <taxon>Nocardia</taxon>
    </lineage>
</organism>
<name>A0A285KS65_9NOCA</name>
<reference evidence="1 2" key="1">
    <citation type="submission" date="2017-09" db="EMBL/GenBank/DDBJ databases">
        <authorList>
            <person name="Ehlers B."/>
            <person name="Leendertz F.H."/>
        </authorList>
    </citation>
    <scope>NUCLEOTIDE SEQUENCE [LARGE SCALE GENOMIC DNA]</scope>
    <source>
        <strain evidence="1 2">DSM 45537</strain>
    </source>
</reference>
<dbReference type="AlphaFoldDB" id="A0A285KS65"/>
<accession>A0A285KS65</accession>
<proteinExistence type="predicted"/>
<dbReference type="EMBL" id="OBEG01000001">
    <property type="protein sequence ID" value="SNY75469.1"/>
    <property type="molecule type" value="Genomic_DNA"/>
</dbReference>
<gene>
    <name evidence="1" type="ORF">SAMN04244553_0499</name>
</gene>